<comment type="pathway">
    <text evidence="9">Phospholipid metabolism; phosphatidylethanolamine biosynthesis; phosphatidylethanolamine from ethanolamine: step 2/3.</text>
</comment>
<keyword evidence="16" id="KW-1185">Reference proteome</keyword>
<dbReference type="PANTHER" id="PTHR45780:SF2">
    <property type="entry name" value="ETHANOLAMINE-PHOSPHATE CYTIDYLYLTRANSFERASE"/>
    <property type="match status" value="1"/>
</dbReference>
<protein>
    <recommendedName>
        <fullName evidence="10">ethanolamine-phosphate cytidylyltransferase</fullName>
        <ecNumber evidence="10">2.7.7.14</ecNumber>
    </recommendedName>
    <alternativeName>
        <fullName evidence="11">CTP:phosphoethanolamine cytidylyltransferase</fullName>
    </alternativeName>
</protein>
<keyword evidence="4" id="KW-0808">Transferase</keyword>
<evidence type="ECO:0000256" key="9">
    <source>
        <dbReference type="ARBA" id="ARBA00024191"/>
    </source>
</evidence>
<feature type="region of interest" description="Disordered" evidence="12">
    <location>
        <begin position="270"/>
        <end position="305"/>
    </location>
</feature>
<evidence type="ECO:0000256" key="1">
    <source>
        <dbReference type="ARBA" id="ARBA00005189"/>
    </source>
</evidence>
<reference evidence="16 17" key="1">
    <citation type="submission" date="2019-07" db="EMBL/GenBank/DDBJ databases">
        <title>Genomes of Cafeteria roenbergensis.</title>
        <authorList>
            <person name="Fischer M.G."/>
            <person name="Hackl T."/>
            <person name="Roman M."/>
        </authorList>
    </citation>
    <scope>NUCLEOTIDE SEQUENCE [LARGE SCALE GENOMIC DNA]</scope>
    <source>
        <strain evidence="14 16">BVI</strain>
        <strain evidence="15 17">Cflag</strain>
    </source>
</reference>
<dbReference type="GO" id="GO:0006646">
    <property type="term" value="P:phosphatidylethanolamine biosynthetic process"/>
    <property type="evidence" value="ECO:0007669"/>
    <property type="project" value="UniProtKB-UniPathway"/>
</dbReference>
<keyword evidence="3" id="KW-0444">Lipid biosynthesis</keyword>
<evidence type="ECO:0000256" key="6">
    <source>
        <dbReference type="ARBA" id="ARBA00023098"/>
    </source>
</evidence>
<dbReference type="AlphaFoldDB" id="A0A5A8DKE0"/>
<dbReference type="EMBL" id="VLTN01000009">
    <property type="protein sequence ID" value="KAA0154907.1"/>
    <property type="molecule type" value="Genomic_DNA"/>
</dbReference>
<evidence type="ECO:0000256" key="2">
    <source>
        <dbReference type="ARBA" id="ARBA00010101"/>
    </source>
</evidence>
<dbReference type="UniPathway" id="UPA00558">
    <property type="reaction ID" value="UER00742"/>
</dbReference>
<dbReference type="InterPro" id="IPR014729">
    <property type="entry name" value="Rossmann-like_a/b/a_fold"/>
</dbReference>
<feature type="domain" description="Cytidyltransferase-like" evidence="13">
    <location>
        <begin position="332"/>
        <end position="423"/>
    </location>
</feature>
<sequence length="502" mass="54292">MSTADRDGFLSIPGWARDSLAVVGAAAVVASAAYGVTRLTQSASATHSAPEAPEASAAPRDATEEAAGPQPAAESRALPERTPTAHLAPAPHVLPGEPSPLVAARAATGQKKRVRIYVDGCFDMMHYGHSNALRQARALGDELVVGLVSDSEIVKNKGSEPLMPFEERLAALTACKFVDEVIAGVDYELSEGWVNTLLSEHKVDFIAHGDDPCITADGKDAYDYPKRIGKFRMFKRTEGVSTTDLVGRMLLRTREHHIREGDRRYVRSIRSSSLHDSDPQASATVRAADAAAAEAPGGPATPADWKFMPTSRRIAQFAESRTPRADDRVVYIAGSWDLFHAGHAAALREARKHGDFVLVGVYDDETVHKLHGKVSGAPVMNLFERALSVLACRYVDDVVMGAPLQISNDLVRTFNVDKVVVGTVSESRRATKAPAEAAGGADPRALPQHLGKLHQFTSPLALSSSDIIDRVMAKRSMFESKVQRKRVAEDEYRETRGFVEEA</sequence>
<feature type="domain" description="Cytidyltransferase-like" evidence="13">
    <location>
        <begin position="117"/>
        <end position="246"/>
    </location>
</feature>
<dbReference type="EMBL" id="VLTM01000014">
    <property type="protein sequence ID" value="KAA0165124.1"/>
    <property type="molecule type" value="Genomic_DNA"/>
</dbReference>
<dbReference type="PANTHER" id="PTHR45780">
    <property type="entry name" value="ETHANOLAMINE-PHOSPHATE CYTIDYLYLTRANSFERASE"/>
    <property type="match status" value="1"/>
</dbReference>
<comment type="similarity">
    <text evidence="2">Belongs to the cytidylyltransferase family.</text>
</comment>
<evidence type="ECO:0000256" key="4">
    <source>
        <dbReference type="ARBA" id="ARBA00022679"/>
    </source>
</evidence>
<comment type="caution">
    <text evidence="15">The sequence shown here is derived from an EMBL/GenBank/DDBJ whole genome shotgun (WGS) entry which is preliminary data.</text>
</comment>
<dbReference type="NCBIfam" id="TIGR00125">
    <property type="entry name" value="cyt_tran_rel"/>
    <property type="match status" value="2"/>
</dbReference>
<evidence type="ECO:0000256" key="11">
    <source>
        <dbReference type="ARBA" id="ARBA00031473"/>
    </source>
</evidence>
<dbReference type="Pfam" id="PF01467">
    <property type="entry name" value="CTP_transf_like"/>
    <property type="match status" value="2"/>
</dbReference>
<dbReference type="Gene3D" id="3.40.50.620">
    <property type="entry name" value="HUPs"/>
    <property type="match status" value="2"/>
</dbReference>
<evidence type="ECO:0000256" key="12">
    <source>
        <dbReference type="SAM" id="MobiDB-lite"/>
    </source>
</evidence>
<keyword evidence="7" id="KW-0594">Phospholipid biosynthesis</keyword>
<feature type="compositionally biased region" description="Low complexity" evidence="12">
    <location>
        <begin position="43"/>
        <end position="59"/>
    </location>
</feature>
<evidence type="ECO:0000256" key="10">
    <source>
        <dbReference type="ARBA" id="ARBA00024221"/>
    </source>
</evidence>
<evidence type="ECO:0000256" key="5">
    <source>
        <dbReference type="ARBA" id="ARBA00022695"/>
    </source>
</evidence>
<dbReference type="Proteomes" id="UP000323011">
    <property type="component" value="Unassembled WGS sequence"/>
</dbReference>
<keyword evidence="6" id="KW-0443">Lipid metabolism</keyword>
<dbReference type="Proteomes" id="UP000325113">
    <property type="component" value="Unassembled WGS sequence"/>
</dbReference>
<gene>
    <name evidence="14" type="ORF">FNF29_02048</name>
    <name evidence="15" type="ORF">FNF31_02140</name>
</gene>
<feature type="region of interest" description="Disordered" evidence="12">
    <location>
        <begin position="43"/>
        <end position="97"/>
    </location>
</feature>
<evidence type="ECO:0000256" key="3">
    <source>
        <dbReference type="ARBA" id="ARBA00022516"/>
    </source>
</evidence>
<dbReference type="CDD" id="cd02174">
    <property type="entry name" value="CCT"/>
    <property type="match status" value="1"/>
</dbReference>
<dbReference type="InterPro" id="IPR004821">
    <property type="entry name" value="Cyt_trans-like"/>
</dbReference>
<evidence type="ECO:0000313" key="15">
    <source>
        <dbReference type="EMBL" id="KAA0165124.1"/>
    </source>
</evidence>
<organism evidence="15 17">
    <name type="scientific">Cafeteria roenbergensis</name>
    <name type="common">Marine flagellate</name>
    <dbReference type="NCBI Taxonomy" id="33653"/>
    <lineage>
        <taxon>Eukaryota</taxon>
        <taxon>Sar</taxon>
        <taxon>Stramenopiles</taxon>
        <taxon>Bigyra</taxon>
        <taxon>Opalozoa</taxon>
        <taxon>Bicosoecida</taxon>
        <taxon>Cafeteriaceae</taxon>
        <taxon>Cafeteria</taxon>
    </lineage>
</organism>
<dbReference type="InterPro" id="IPR044608">
    <property type="entry name" value="Ect1/PCYT2"/>
</dbReference>
<dbReference type="SUPFAM" id="SSF52374">
    <property type="entry name" value="Nucleotidylyl transferase"/>
    <property type="match status" value="2"/>
</dbReference>
<feature type="compositionally biased region" description="Low complexity" evidence="12">
    <location>
        <begin position="281"/>
        <end position="304"/>
    </location>
</feature>
<dbReference type="InterPro" id="IPR041723">
    <property type="entry name" value="CCT"/>
</dbReference>
<dbReference type="GO" id="GO:0005737">
    <property type="term" value="C:cytoplasm"/>
    <property type="evidence" value="ECO:0007669"/>
    <property type="project" value="TreeGrafter"/>
</dbReference>
<dbReference type="GO" id="GO:0004306">
    <property type="term" value="F:ethanolamine-phosphate cytidylyltransferase activity"/>
    <property type="evidence" value="ECO:0007669"/>
    <property type="project" value="UniProtKB-EC"/>
</dbReference>
<evidence type="ECO:0000256" key="8">
    <source>
        <dbReference type="ARBA" id="ARBA00023264"/>
    </source>
</evidence>
<proteinExistence type="inferred from homology"/>
<accession>A0A5A8DKE0</accession>
<comment type="pathway">
    <text evidence="1">Lipid metabolism.</text>
</comment>
<dbReference type="OMA" id="HMNAFRL"/>
<evidence type="ECO:0000313" key="16">
    <source>
        <dbReference type="Proteomes" id="UP000323011"/>
    </source>
</evidence>
<dbReference type="EC" id="2.7.7.14" evidence="10"/>
<keyword evidence="5" id="KW-0548">Nucleotidyltransferase</keyword>
<name>A0A5A8DKE0_CAFRO</name>
<evidence type="ECO:0000313" key="14">
    <source>
        <dbReference type="EMBL" id="KAA0154907.1"/>
    </source>
</evidence>
<evidence type="ECO:0000313" key="17">
    <source>
        <dbReference type="Proteomes" id="UP000325113"/>
    </source>
</evidence>
<evidence type="ECO:0000256" key="7">
    <source>
        <dbReference type="ARBA" id="ARBA00023209"/>
    </source>
</evidence>
<evidence type="ECO:0000259" key="13">
    <source>
        <dbReference type="Pfam" id="PF01467"/>
    </source>
</evidence>
<keyword evidence="8" id="KW-1208">Phospholipid metabolism</keyword>